<evidence type="ECO:0000313" key="4">
    <source>
        <dbReference type="EMBL" id="OGY83143.1"/>
    </source>
</evidence>
<dbReference type="SUPFAM" id="SSF49764">
    <property type="entry name" value="HSP20-like chaperones"/>
    <property type="match status" value="1"/>
</dbReference>
<evidence type="ECO:0000256" key="1">
    <source>
        <dbReference type="PROSITE-ProRule" id="PRU00285"/>
    </source>
</evidence>
<name>A0A1G2B1S5_9BACT</name>
<dbReference type="PROSITE" id="PS01031">
    <property type="entry name" value="SHSP"/>
    <property type="match status" value="1"/>
</dbReference>
<evidence type="ECO:0000259" key="3">
    <source>
        <dbReference type="PROSITE" id="PS01031"/>
    </source>
</evidence>
<dbReference type="STRING" id="1798543.A2898_02615"/>
<comment type="similarity">
    <text evidence="1 2">Belongs to the small heat shock protein (HSP20) family.</text>
</comment>
<dbReference type="Pfam" id="PF00011">
    <property type="entry name" value="HSP20"/>
    <property type="match status" value="1"/>
</dbReference>
<dbReference type="PANTHER" id="PTHR11527">
    <property type="entry name" value="HEAT-SHOCK PROTEIN 20 FAMILY MEMBER"/>
    <property type="match status" value="1"/>
</dbReference>
<dbReference type="Proteomes" id="UP000179164">
    <property type="component" value="Unassembled WGS sequence"/>
</dbReference>
<dbReference type="CDD" id="cd06464">
    <property type="entry name" value="ACD_sHsps-like"/>
    <property type="match status" value="1"/>
</dbReference>
<dbReference type="InterPro" id="IPR008978">
    <property type="entry name" value="HSP20-like_chaperone"/>
</dbReference>
<gene>
    <name evidence="4" type="ORF">A2898_02615</name>
</gene>
<evidence type="ECO:0000313" key="5">
    <source>
        <dbReference type="Proteomes" id="UP000179164"/>
    </source>
</evidence>
<dbReference type="AlphaFoldDB" id="A0A1G2B1S5"/>
<dbReference type="EMBL" id="MHKE01000015">
    <property type="protein sequence ID" value="OGY83143.1"/>
    <property type="molecule type" value="Genomic_DNA"/>
</dbReference>
<sequence length="134" mass="15347">MAIVRWNPYLDLDEFDGFFRGQMQFVPAMDVYQDEENVYVESPLPGAEPDKVNVTVEDNILKIEGNMEKKSEVDEKNYYRKEVRSGSFYRTVALPTHVQAEKALATFDNGMLKVTIPKAEEVKPKKIPVSVSKK</sequence>
<accession>A0A1G2B1S5</accession>
<comment type="caution">
    <text evidence="4">The sequence shown here is derived from an EMBL/GenBank/DDBJ whole genome shotgun (WGS) entry which is preliminary data.</text>
</comment>
<dbReference type="InterPro" id="IPR031107">
    <property type="entry name" value="Small_HSP"/>
</dbReference>
<dbReference type="Gene3D" id="2.60.40.790">
    <property type="match status" value="1"/>
</dbReference>
<dbReference type="InterPro" id="IPR002068">
    <property type="entry name" value="A-crystallin/Hsp20_dom"/>
</dbReference>
<protein>
    <recommendedName>
        <fullName evidence="3">SHSP domain-containing protein</fullName>
    </recommendedName>
</protein>
<organism evidence="4 5">
    <name type="scientific">Candidatus Kerfeldbacteria bacterium RIFCSPLOWO2_01_FULL_48_11</name>
    <dbReference type="NCBI Taxonomy" id="1798543"/>
    <lineage>
        <taxon>Bacteria</taxon>
        <taxon>Candidatus Kerfeldiibacteriota</taxon>
    </lineage>
</organism>
<feature type="domain" description="SHSP" evidence="3">
    <location>
        <begin position="20"/>
        <end position="132"/>
    </location>
</feature>
<evidence type="ECO:0000256" key="2">
    <source>
        <dbReference type="RuleBase" id="RU003616"/>
    </source>
</evidence>
<reference evidence="4 5" key="1">
    <citation type="journal article" date="2016" name="Nat. Commun.">
        <title>Thousands of microbial genomes shed light on interconnected biogeochemical processes in an aquifer system.</title>
        <authorList>
            <person name="Anantharaman K."/>
            <person name="Brown C.T."/>
            <person name="Hug L.A."/>
            <person name="Sharon I."/>
            <person name="Castelle C.J."/>
            <person name="Probst A.J."/>
            <person name="Thomas B.C."/>
            <person name="Singh A."/>
            <person name="Wilkins M.J."/>
            <person name="Karaoz U."/>
            <person name="Brodie E.L."/>
            <person name="Williams K.H."/>
            <person name="Hubbard S.S."/>
            <person name="Banfield J.F."/>
        </authorList>
    </citation>
    <scope>NUCLEOTIDE SEQUENCE [LARGE SCALE GENOMIC DNA]</scope>
</reference>
<proteinExistence type="inferred from homology"/>